<dbReference type="SFLD" id="SFLDS00014">
    <property type="entry name" value="RuBisCO"/>
    <property type="match status" value="1"/>
</dbReference>
<accession>E1RIR2</accession>
<dbReference type="InterPro" id="IPR020878">
    <property type="entry name" value="RuBisCo_large_chain_AS"/>
</dbReference>
<evidence type="ECO:0000313" key="6">
    <source>
        <dbReference type="EMBL" id="ADN36654.1"/>
    </source>
</evidence>
<dbReference type="Proteomes" id="UP000006565">
    <property type="component" value="Chromosome"/>
</dbReference>
<dbReference type="InterPro" id="IPR033966">
    <property type="entry name" value="RuBisCO"/>
</dbReference>
<keyword evidence="7" id="KW-1185">Reference proteome</keyword>
<dbReference type="InterPro" id="IPR036422">
    <property type="entry name" value="RuBisCO_lsu_N_sf"/>
</dbReference>
<dbReference type="PROSITE" id="PS00157">
    <property type="entry name" value="RUBISCO_LARGE"/>
    <property type="match status" value="1"/>
</dbReference>
<dbReference type="InterPro" id="IPR036376">
    <property type="entry name" value="RuBisCO_lsu_C_sf"/>
</dbReference>
<evidence type="ECO:0000256" key="2">
    <source>
        <dbReference type="ARBA" id="ARBA00022723"/>
    </source>
</evidence>
<dbReference type="EC" id="4.1.1.39" evidence="6"/>
<reference evidence="6 7" key="1">
    <citation type="journal article" date="2010" name="Stand. Genomic Sci.">
        <title>Complete genome sequence of Methanoplanus petrolearius type strain (SEBR 4847).</title>
        <authorList>
            <person name="Brambilla E."/>
            <person name="Djao O.D."/>
            <person name="Daligault H."/>
            <person name="Lapidus A."/>
            <person name="Lucas S."/>
            <person name="Hammon N."/>
            <person name="Nolan M."/>
            <person name="Tice H."/>
            <person name="Cheng J.F."/>
            <person name="Han C."/>
            <person name="Tapia R."/>
            <person name="Goodwin L."/>
            <person name="Pitluck S."/>
            <person name="Liolios K."/>
            <person name="Ivanova N."/>
            <person name="Mavromatis K."/>
            <person name="Mikhailova N."/>
            <person name="Pati A."/>
            <person name="Chen A."/>
            <person name="Palaniappan K."/>
            <person name="Land M."/>
            <person name="Hauser L."/>
            <person name="Chang Y.J."/>
            <person name="Jeffries C.D."/>
            <person name="Rohde M."/>
            <person name="Spring S."/>
            <person name="Sikorski J."/>
            <person name="Goker M."/>
            <person name="Woyke T."/>
            <person name="Bristow J."/>
            <person name="Eisen J.A."/>
            <person name="Markowitz V."/>
            <person name="Hugenholtz P."/>
            <person name="Kyrpides N.C."/>
            <person name="Klenk H.P."/>
        </authorList>
    </citation>
    <scope>NUCLEOTIDE SEQUENCE [LARGE SCALE GENOMIC DNA]</scope>
    <source>
        <strain evidence="7">DSM 11571 / OCM 486 / SEBR 4847</strain>
    </source>
</reference>
<evidence type="ECO:0000313" key="7">
    <source>
        <dbReference type="Proteomes" id="UP000006565"/>
    </source>
</evidence>
<dbReference type="OrthoDB" id="52787at2157"/>
<dbReference type="SUPFAM" id="SSF54966">
    <property type="entry name" value="RuBisCO, large subunit, small (N-terminal) domain"/>
    <property type="match status" value="1"/>
</dbReference>
<dbReference type="Pfam" id="PF02788">
    <property type="entry name" value="RuBisCO_large_N"/>
    <property type="match status" value="1"/>
</dbReference>
<dbReference type="SUPFAM" id="SSF51649">
    <property type="entry name" value="RuBisCo, C-terminal domain"/>
    <property type="match status" value="1"/>
</dbReference>
<evidence type="ECO:0000259" key="4">
    <source>
        <dbReference type="Pfam" id="PF00016"/>
    </source>
</evidence>
<dbReference type="InterPro" id="IPR017443">
    <property type="entry name" value="RuBisCO_lsu_fd_N"/>
</dbReference>
<comment type="cofactor">
    <cofactor evidence="1">
        <name>Mg(2+)</name>
        <dbReference type="ChEBI" id="CHEBI:18420"/>
    </cofactor>
</comment>
<dbReference type="InterPro" id="IPR000685">
    <property type="entry name" value="RuBisCO_lsu_C"/>
</dbReference>
<dbReference type="EMBL" id="CP002117">
    <property type="protein sequence ID" value="ADN36654.1"/>
    <property type="molecule type" value="Genomic_DNA"/>
</dbReference>
<evidence type="ECO:0000256" key="3">
    <source>
        <dbReference type="ARBA" id="ARBA00022842"/>
    </source>
</evidence>
<dbReference type="RefSeq" id="WP_013329831.1">
    <property type="nucleotide sequence ID" value="NC_014507.1"/>
</dbReference>
<keyword evidence="2" id="KW-0479">Metal-binding</keyword>
<gene>
    <name evidence="6" type="ordered locus">Mpet_1902</name>
</gene>
<proteinExistence type="predicted"/>
<dbReference type="Pfam" id="PF00016">
    <property type="entry name" value="RuBisCO_large"/>
    <property type="match status" value="1"/>
</dbReference>
<dbReference type="GO" id="GO:0000287">
    <property type="term" value="F:magnesium ion binding"/>
    <property type="evidence" value="ECO:0007669"/>
    <property type="project" value="InterPro"/>
</dbReference>
<dbReference type="PANTHER" id="PTHR42704:SF17">
    <property type="entry name" value="RIBULOSE BISPHOSPHATE CARBOXYLASE LARGE CHAIN"/>
    <property type="match status" value="1"/>
</dbReference>
<dbReference type="Gene3D" id="3.30.70.150">
    <property type="entry name" value="RuBisCO large subunit, N-terminal domain"/>
    <property type="match status" value="1"/>
</dbReference>
<dbReference type="AlphaFoldDB" id="E1RIR2"/>
<protein>
    <submittedName>
        <fullName evidence="6">Ribulose-bisphosphate carboxylase</fullName>
        <ecNumber evidence="6">4.1.1.39</ecNumber>
    </submittedName>
</protein>
<name>E1RIR2_METP4</name>
<dbReference type="SFLD" id="SFLDG00301">
    <property type="entry name" value="RuBisCO-like_proteins"/>
    <property type="match status" value="1"/>
</dbReference>
<dbReference type="GeneID" id="9744379"/>
<dbReference type="Gene3D" id="3.20.20.110">
    <property type="entry name" value="Ribulose bisphosphate carboxylase, large subunit, C-terminal domain"/>
    <property type="match status" value="1"/>
</dbReference>
<dbReference type="STRING" id="679926.Mpet_1902"/>
<keyword evidence="6" id="KW-0456">Lyase</keyword>
<dbReference type="GO" id="GO:0016984">
    <property type="term" value="F:ribulose-bisphosphate carboxylase activity"/>
    <property type="evidence" value="ECO:0007669"/>
    <property type="project" value="UniProtKB-EC"/>
</dbReference>
<dbReference type="HOGENOM" id="CLU_031450_3_1_2"/>
<dbReference type="PANTHER" id="PTHR42704">
    <property type="entry name" value="RIBULOSE BISPHOSPHATE CARBOXYLASE"/>
    <property type="match status" value="1"/>
</dbReference>
<evidence type="ECO:0000256" key="1">
    <source>
        <dbReference type="ARBA" id="ARBA00001946"/>
    </source>
</evidence>
<dbReference type="KEGG" id="mpi:Mpet_1902"/>
<organism evidence="6 7">
    <name type="scientific">Methanolacinia petrolearia (strain DSM 11571 / OCM 486 / SEBR 4847)</name>
    <name type="common">Methanoplanus petrolearius</name>
    <dbReference type="NCBI Taxonomy" id="679926"/>
    <lineage>
        <taxon>Archaea</taxon>
        <taxon>Methanobacteriati</taxon>
        <taxon>Methanobacteriota</taxon>
        <taxon>Stenosarchaea group</taxon>
        <taxon>Methanomicrobia</taxon>
        <taxon>Methanomicrobiales</taxon>
        <taxon>Methanomicrobiaceae</taxon>
        <taxon>Methanolacinia</taxon>
    </lineage>
</organism>
<sequence>MQDVIAVYYFIPDENTTPEFAAQAISDEETTGTWTDLTTRADYVRRLDGHVESLESYRDGYLTKIRYPGEIFEKGNIPQYLSVVAGNLFGLGRLCSVRLLDVEFPEQLCNFSGPVFGMEGVRKLIGTEKSRRPHVGTIIKPKVGLNPKDTAHVAYEAAVGGVDFIKDDETLTDQEFCPMKDRVEEVMARLDDAMSETGRKILYAVNVSDRADRIVERAEQALECGANTLMIDVITCGFSAVQALSELNTGNVPLHIHRTMHAAMTRNPEHGIAMRPIAKLVRMAGGDQLHTGTVSGKMGHDPSEILGDNKMLTGSMFGFRPVFPVSSGGLHPGKVRAELETLGTDIVLQAGGGIHGHPDGTRSGAAAMRQAVDAYMEGCLPEDYAKDHIELRRALEKWGSK</sequence>
<dbReference type="eggNOG" id="arCOG04443">
    <property type="taxonomic scope" value="Archaea"/>
</dbReference>
<evidence type="ECO:0000259" key="5">
    <source>
        <dbReference type="Pfam" id="PF02788"/>
    </source>
</evidence>
<feature type="domain" description="Ribulose bisphosphate carboxylase large subunit ferrodoxin-like N-terminal" evidence="5">
    <location>
        <begin position="2"/>
        <end position="107"/>
    </location>
</feature>
<keyword evidence="3" id="KW-0460">Magnesium</keyword>
<dbReference type="GO" id="GO:0015977">
    <property type="term" value="P:carbon fixation"/>
    <property type="evidence" value="ECO:0007669"/>
    <property type="project" value="InterPro"/>
</dbReference>
<feature type="domain" description="Ribulose bisphosphate carboxylase large subunit C-terminal" evidence="4">
    <location>
        <begin position="128"/>
        <end position="398"/>
    </location>
</feature>